<evidence type="ECO:0000256" key="3">
    <source>
        <dbReference type="ARBA" id="ARBA00022692"/>
    </source>
</evidence>
<dbReference type="InterPro" id="IPR059181">
    <property type="entry name" value="RWDD2A-B_C"/>
</dbReference>
<keyword evidence="4" id="KW-0249">Electron transport</keyword>
<dbReference type="InterPro" id="IPR006593">
    <property type="entry name" value="Cyt_b561/ferric_Rdtase_TM"/>
</dbReference>
<feature type="transmembrane region" description="Helical" evidence="8">
    <location>
        <begin position="289"/>
        <end position="308"/>
    </location>
</feature>
<keyword evidence="3 8" id="KW-0812">Transmembrane</keyword>
<evidence type="ECO:0000256" key="2">
    <source>
        <dbReference type="ARBA" id="ARBA00022448"/>
    </source>
</evidence>
<evidence type="ECO:0000256" key="4">
    <source>
        <dbReference type="ARBA" id="ARBA00022982"/>
    </source>
</evidence>
<reference evidence="12" key="1">
    <citation type="submission" date="2023-04" db="EMBL/GenBank/DDBJ databases">
        <title>Aspergillus oryzae NBRC 4228.</title>
        <authorList>
            <person name="Ichikawa N."/>
            <person name="Sato H."/>
            <person name="Tonouchi N."/>
        </authorList>
    </citation>
    <scope>NUCLEOTIDE SEQUENCE</scope>
    <source>
        <strain evidence="12">NBRC 4228</strain>
    </source>
</reference>
<dbReference type="SMART" id="SM00665">
    <property type="entry name" value="B561"/>
    <property type="match status" value="1"/>
</dbReference>
<accession>A0AAN4YYE6</accession>
<dbReference type="PANTHER" id="PTHR47797:SF1">
    <property type="entry name" value="CYTOCHROME B561 DOMAIN-CONTAINING PROTEIN-RELATED"/>
    <property type="match status" value="1"/>
</dbReference>
<feature type="transmembrane region" description="Helical" evidence="8">
    <location>
        <begin position="360"/>
        <end position="384"/>
    </location>
</feature>
<evidence type="ECO:0000256" key="5">
    <source>
        <dbReference type="ARBA" id="ARBA00022989"/>
    </source>
</evidence>
<evidence type="ECO:0000313" key="12">
    <source>
        <dbReference type="EMBL" id="GMG36703.1"/>
    </source>
</evidence>
<keyword evidence="2" id="KW-0813">Transport</keyword>
<comment type="subcellular location">
    <subcellularLocation>
        <location evidence="1">Membrane</location>
    </subcellularLocation>
</comment>
<evidence type="ECO:0000256" key="1">
    <source>
        <dbReference type="ARBA" id="ARBA00004370"/>
    </source>
</evidence>
<keyword evidence="5 8" id="KW-1133">Transmembrane helix</keyword>
<dbReference type="CDD" id="cd24163">
    <property type="entry name" value="RWDD2_C"/>
    <property type="match status" value="1"/>
</dbReference>
<dbReference type="InterPro" id="IPR005018">
    <property type="entry name" value="DOMON_domain"/>
</dbReference>
<dbReference type="Gene3D" id="2.60.40.1210">
    <property type="entry name" value="Cellobiose dehydrogenase, cytochrome domain"/>
    <property type="match status" value="1"/>
</dbReference>
<feature type="transmembrane region" description="Helical" evidence="8">
    <location>
        <begin position="226"/>
        <end position="248"/>
    </location>
</feature>
<dbReference type="GO" id="GO:0016020">
    <property type="term" value="C:membrane"/>
    <property type="evidence" value="ECO:0007669"/>
    <property type="project" value="UniProtKB-SubCell"/>
</dbReference>
<proteinExistence type="predicted"/>
<feature type="region of interest" description="Disordered" evidence="7">
    <location>
        <begin position="533"/>
        <end position="558"/>
    </location>
</feature>
<evidence type="ECO:0000256" key="6">
    <source>
        <dbReference type="ARBA" id="ARBA00023136"/>
    </source>
</evidence>
<dbReference type="CDD" id="cd09630">
    <property type="entry name" value="CDH_like_cytochrome"/>
    <property type="match status" value="1"/>
</dbReference>
<dbReference type="PANTHER" id="PTHR47797">
    <property type="entry name" value="DEHYDROGENASE, PUTATIVE (AFU_ORTHOLOGUE AFUA_8G05805)-RELATED"/>
    <property type="match status" value="1"/>
</dbReference>
<dbReference type="SMART" id="SM00664">
    <property type="entry name" value="DoH"/>
    <property type="match status" value="1"/>
</dbReference>
<keyword evidence="9" id="KW-0732">Signal</keyword>
<evidence type="ECO:0000256" key="7">
    <source>
        <dbReference type="SAM" id="MobiDB-lite"/>
    </source>
</evidence>
<dbReference type="AlphaFoldDB" id="A0AAN4YYE6"/>
<dbReference type="EMBL" id="BSYA01000209">
    <property type="protein sequence ID" value="GMG36703.1"/>
    <property type="molecule type" value="Genomic_DNA"/>
</dbReference>
<feature type="signal peptide" evidence="9">
    <location>
        <begin position="1"/>
        <end position="24"/>
    </location>
</feature>
<dbReference type="Proteomes" id="UP001165205">
    <property type="component" value="Unassembled WGS sequence"/>
</dbReference>
<dbReference type="InterPro" id="IPR015920">
    <property type="entry name" value="Cellobiose_DH-like_cyt"/>
</dbReference>
<organism evidence="12 13">
    <name type="scientific">Aspergillus oryzae</name>
    <name type="common">Yellow koji mold</name>
    <dbReference type="NCBI Taxonomy" id="5062"/>
    <lineage>
        <taxon>Eukaryota</taxon>
        <taxon>Fungi</taxon>
        <taxon>Dikarya</taxon>
        <taxon>Ascomycota</taxon>
        <taxon>Pezizomycotina</taxon>
        <taxon>Eurotiomycetes</taxon>
        <taxon>Eurotiomycetidae</taxon>
        <taxon>Eurotiales</taxon>
        <taxon>Aspergillaceae</taxon>
        <taxon>Aspergillus</taxon>
        <taxon>Aspergillus subgen. Circumdati</taxon>
    </lineage>
</organism>
<protein>
    <submittedName>
        <fullName evidence="12">Unnamed protein product</fullName>
    </submittedName>
</protein>
<evidence type="ECO:0000256" key="8">
    <source>
        <dbReference type="SAM" id="Phobius"/>
    </source>
</evidence>
<sequence>MTMQPQVTVPLYAAVLGLFCTALSQRPVTFSPFDLDGVFFSVACPTITASSGSGLIFFQIKAPSTLQWVGLGQGSQMARANMFILYSASSSNVTLSPRSGKGHFQPVPNLDSRVSLLDGSGIQDGMMTANVLCENCNDWQGGSMDPKSSSTQWYYTYREGSPINSDNVTEFIQKHDGHGGASADLSHAETVSTNPFLTYSPATDSSYTTTSTDGTRVPDMPIAHGLMIAISFILLFPSLALVVLLPYAISIPKVHAPLQILTLALAISGMDVGLQLAVEKNLMMNSHPIIGIIVVVLLTLFQPAVGFFQHRHLRRDGGKSVFAYAHRWLGRSMIILGTINGGLGFHLAGIGNPGAPQSAMIAYSIIAGVVGLAYLGGGLLYMYAMPILVIRWLHCTEITGRFTLLSTQGTYQQHQESAGGPDYLTSHDDTAVFPPRPLTLGSGGRKADLTMLYNALIRTHHITSRKKVAALKQAASAHNCFALLRSGGIPGIMYVESKEKEAVEAWVSVVRNLRYKDFQLVARPGLLEKDHQIGNANEKQWDGKKSNGRQEQGGRDSVAGLEEVETVKEFGSIMEDRGVWRWWRKGMGYVN</sequence>
<name>A0AAN4YYE6_ASPOZ</name>
<evidence type="ECO:0000259" key="10">
    <source>
        <dbReference type="SMART" id="SM00664"/>
    </source>
</evidence>
<gene>
    <name evidence="12" type="ORF">Aory04_001168900</name>
</gene>
<feature type="chain" id="PRO_5042991129" evidence="9">
    <location>
        <begin position="25"/>
        <end position="591"/>
    </location>
</feature>
<dbReference type="SUPFAM" id="SSF49344">
    <property type="entry name" value="CBD9-like"/>
    <property type="match status" value="1"/>
</dbReference>
<feature type="transmembrane region" description="Helical" evidence="8">
    <location>
        <begin position="328"/>
        <end position="348"/>
    </location>
</feature>
<dbReference type="Pfam" id="PF16010">
    <property type="entry name" value="CDH-cyt"/>
    <property type="match status" value="1"/>
</dbReference>
<keyword evidence="6 8" id="KW-0472">Membrane</keyword>
<feature type="domain" description="Cytochrome b561" evidence="11">
    <location>
        <begin position="223"/>
        <end position="345"/>
    </location>
</feature>
<evidence type="ECO:0000256" key="9">
    <source>
        <dbReference type="SAM" id="SignalP"/>
    </source>
</evidence>
<feature type="domain" description="DOMON" evidence="10">
    <location>
        <begin position="68"/>
        <end position="158"/>
    </location>
</feature>
<dbReference type="CDD" id="cd08760">
    <property type="entry name" value="Cyt_b561_FRRS1_like"/>
    <property type="match status" value="1"/>
</dbReference>
<evidence type="ECO:0000259" key="11">
    <source>
        <dbReference type="SMART" id="SM00665"/>
    </source>
</evidence>
<evidence type="ECO:0000313" key="13">
    <source>
        <dbReference type="Proteomes" id="UP001165205"/>
    </source>
</evidence>
<comment type="caution">
    <text evidence="12">The sequence shown here is derived from an EMBL/GenBank/DDBJ whole genome shotgun (WGS) entry which is preliminary data.</text>
</comment>